<dbReference type="InterPro" id="IPR030185">
    <property type="entry name" value="Mae1"/>
</dbReference>
<name>A0A6G1H9Q5_9PEZI</name>
<protein>
    <recommendedName>
        <fullName evidence="9">C4-dicarboxylate transporter/malic acid transport protein</fullName>
    </recommendedName>
</protein>
<evidence type="ECO:0000313" key="8">
    <source>
        <dbReference type="Proteomes" id="UP000800041"/>
    </source>
</evidence>
<feature type="transmembrane region" description="Helical" evidence="6">
    <location>
        <begin position="362"/>
        <end position="384"/>
    </location>
</feature>
<feature type="transmembrane region" description="Helical" evidence="6">
    <location>
        <begin position="300"/>
        <end position="326"/>
    </location>
</feature>
<evidence type="ECO:0008006" key="9">
    <source>
        <dbReference type="Google" id="ProtNLM"/>
    </source>
</evidence>
<dbReference type="PANTHER" id="PTHR31162:SF0">
    <property type="entry name" value="MALIC ACID TRANSPORT PROTEIN"/>
    <property type="match status" value="1"/>
</dbReference>
<evidence type="ECO:0000256" key="4">
    <source>
        <dbReference type="ARBA" id="ARBA00023136"/>
    </source>
</evidence>
<keyword evidence="3 6" id="KW-1133">Transmembrane helix</keyword>
<keyword evidence="2 6" id="KW-0812">Transmembrane</keyword>
<proteinExistence type="predicted"/>
<dbReference type="GO" id="GO:0016020">
    <property type="term" value="C:membrane"/>
    <property type="evidence" value="ECO:0007669"/>
    <property type="project" value="UniProtKB-SubCell"/>
</dbReference>
<keyword evidence="4 6" id="KW-0472">Membrane</keyword>
<feature type="transmembrane region" description="Helical" evidence="6">
    <location>
        <begin position="155"/>
        <end position="177"/>
    </location>
</feature>
<feature type="compositionally biased region" description="Basic and acidic residues" evidence="5">
    <location>
        <begin position="18"/>
        <end position="30"/>
    </location>
</feature>
<sequence>MAPKRQPSLSPSATLQEEGDHHEGQRGYQRDEDKLAGSKVRLKERLQQITWAWFTWTMSTGGISLVLANTPHRFTGLTTIGKVFFLLDLVIYILLIAGISVRFITKPKSFKKSLSHPTESLFFPTFWISMSTLITLTQTYGGPSCGFWLVRTTEVLFWLYSALTILLAVFLYWVLFYNSHLTTQSMTPAWNLPAFPIMLSGTVASALAPWNPPANRLPMLIGGVLFQGLGWMVSLMMYPLFISRLMAYGLPAPGMRPGMFIAVGPPAFTSLALIGMANAIPEGYAYFAVNPDAASILRTLALFLSIFIWGVSFWFFCVAAVSCLIAVPFEFSLTWWAFIFPNVGLTVAAIKIGEELQSEGILWVGSAMTCLLVAMWLFVLVFHLKAIATRKLLWPVEQQAEKKD</sequence>
<dbReference type="Pfam" id="PF03595">
    <property type="entry name" value="SLAC1"/>
    <property type="match status" value="1"/>
</dbReference>
<dbReference type="AlphaFoldDB" id="A0A6G1H9Q5"/>
<comment type="subcellular location">
    <subcellularLocation>
        <location evidence="1">Membrane</location>
        <topology evidence="1">Multi-pass membrane protein</topology>
    </subcellularLocation>
</comment>
<feature type="transmembrane region" description="Helical" evidence="6">
    <location>
        <begin position="80"/>
        <end position="101"/>
    </location>
</feature>
<feature type="region of interest" description="Disordered" evidence="5">
    <location>
        <begin position="1"/>
        <end position="30"/>
    </location>
</feature>
<organism evidence="7 8">
    <name type="scientific">Aulographum hederae CBS 113979</name>
    <dbReference type="NCBI Taxonomy" id="1176131"/>
    <lineage>
        <taxon>Eukaryota</taxon>
        <taxon>Fungi</taxon>
        <taxon>Dikarya</taxon>
        <taxon>Ascomycota</taxon>
        <taxon>Pezizomycotina</taxon>
        <taxon>Dothideomycetes</taxon>
        <taxon>Pleosporomycetidae</taxon>
        <taxon>Aulographales</taxon>
        <taxon>Aulographaceae</taxon>
    </lineage>
</organism>
<feature type="transmembrane region" description="Helical" evidence="6">
    <location>
        <begin position="189"/>
        <end position="211"/>
    </location>
</feature>
<dbReference type="CDD" id="cd09317">
    <property type="entry name" value="TDT_Mae1_like"/>
    <property type="match status" value="1"/>
</dbReference>
<evidence type="ECO:0000256" key="3">
    <source>
        <dbReference type="ARBA" id="ARBA00022989"/>
    </source>
</evidence>
<reference evidence="7" key="1">
    <citation type="journal article" date="2020" name="Stud. Mycol.">
        <title>101 Dothideomycetes genomes: a test case for predicting lifestyles and emergence of pathogens.</title>
        <authorList>
            <person name="Haridas S."/>
            <person name="Albert R."/>
            <person name="Binder M."/>
            <person name="Bloem J."/>
            <person name="Labutti K."/>
            <person name="Salamov A."/>
            <person name="Andreopoulos B."/>
            <person name="Baker S."/>
            <person name="Barry K."/>
            <person name="Bills G."/>
            <person name="Bluhm B."/>
            <person name="Cannon C."/>
            <person name="Castanera R."/>
            <person name="Culley D."/>
            <person name="Daum C."/>
            <person name="Ezra D."/>
            <person name="Gonzalez J."/>
            <person name="Henrissat B."/>
            <person name="Kuo A."/>
            <person name="Liang C."/>
            <person name="Lipzen A."/>
            <person name="Lutzoni F."/>
            <person name="Magnuson J."/>
            <person name="Mondo S."/>
            <person name="Nolan M."/>
            <person name="Ohm R."/>
            <person name="Pangilinan J."/>
            <person name="Park H.-J."/>
            <person name="Ramirez L."/>
            <person name="Alfaro M."/>
            <person name="Sun H."/>
            <person name="Tritt A."/>
            <person name="Yoshinaga Y."/>
            <person name="Zwiers L.-H."/>
            <person name="Turgeon B."/>
            <person name="Goodwin S."/>
            <person name="Spatafora J."/>
            <person name="Crous P."/>
            <person name="Grigoriev I."/>
        </authorList>
    </citation>
    <scope>NUCLEOTIDE SEQUENCE</scope>
    <source>
        <strain evidence="7">CBS 113979</strain>
    </source>
</reference>
<feature type="transmembrane region" description="Helical" evidence="6">
    <location>
        <begin position="333"/>
        <end position="350"/>
    </location>
</feature>
<feature type="transmembrane region" description="Helical" evidence="6">
    <location>
        <begin position="259"/>
        <end position="280"/>
    </location>
</feature>
<evidence type="ECO:0000256" key="2">
    <source>
        <dbReference type="ARBA" id="ARBA00022692"/>
    </source>
</evidence>
<dbReference type="PANTHER" id="PTHR31162">
    <property type="entry name" value="MALIC ACID TRANSPORT PROTEIN-RELATED"/>
    <property type="match status" value="1"/>
</dbReference>
<feature type="transmembrane region" description="Helical" evidence="6">
    <location>
        <begin position="217"/>
        <end position="238"/>
    </location>
</feature>
<dbReference type="Gene3D" id="1.50.10.150">
    <property type="entry name" value="Voltage-dependent anion channel"/>
    <property type="match status" value="1"/>
</dbReference>
<dbReference type="GO" id="GO:0015140">
    <property type="term" value="F:malate transmembrane transporter activity"/>
    <property type="evidence" value="ECO:0007669"/>
    <property type="project" value="InterPro"/>
</dbReference>
<keyword evidence="8" id="KW-1185">Reference proteome</keyword>
<dbReference type="InterPro" id="IPR004695">
    <property type="entry name" value="SLAC1/Mae1/Ssu1/TehA"/>
</dbReference>
<feature type="transmembrane region" description="Helical" evidence="6">
    <location>
        <begin position="49"/>
        <end position="68"/>
    </location>
</feature>
<evidence type="ECO:0000256" key="1">
    <source>
        <dbReference type="ARBA" id="ARBA00004141"/>
    </source>
</evidence>
<evidence type="ECO:0000256" key="5">
    <source>
        <dbReference type="SAM" id="MobiDB-lite"/>
    </source>
</evidence>
<evidence type="ECO:0000256" key="6">
    <source>
        <dbReference type="SAM" id="Phobius"/>
    </source>
</evidence>
<dbReference type="EMBL" id="ML977144">
    <property type="protein sequence ID" value="KAF1989797.1"/>
    <property type="molecule type" value="Genomic_DNA"/>
</dbReference>
<feature type="transmembrane region" description="Helical" evidence="6">
    <location>
        <begin position="121"/>
        <end position="140"/>
    </location>
</feature>
<dbReference type="OrthoDB" id="2901184at2759"/>
<dbReference type="Proteomes" id="UP000800041">
    <property type="component" value="Unassembled WGS sequence"/>
</dbReference>
<dbReference type="InterPro" id="IPR038665">
    <property type="entry name" value="Voltage-dep_anion_channel_sf"/>
</dbReference>
<accession>A0A6G1H9Q5</accession>
<evidence type="ECO:0000313" key="7">
    <source>
        <dbReference type="EMBL" id="KAF1989797.1"/>
    </source>
</evidence>
<gene>
    <name evidence="7" type="ORF">K402DRAFT_326299</name>
</gene>